<dbReference type="PANTHER" id="PTHR34198">
    <property type="entry name" value="OS01G0175100 PROTEIN"/>
    <property type="match status" value="1"/>
</dbReference>
<feature type="compositionally biased region" description="Basic and acidic residues" evidence="1">
    <location>
        <begin position="57"/>
        <end position="74"/>
    </location>
</feature>
<feature type="region of interest" description="Disordered" evidence="1">
    <location>
        <begin position="43"/>
        <end position="82"/>
    </location>
</feature>
<comment type="caution">
    <text evidence="2">The sequence shown here is derived from an EMBL/GenBank/DDBJ whole genome shotgun (WGS) entry which is preliminary data.</text>
</comment>
<dbReference type="PANTHER" id="PTHR34198:SF21">
    <property type="entry name" value="PROTEIN, PUTATIVE-RELATED"/>
    <property type="match status" value="1"/>
</dbReference>
<dbReference type="EMBL" id="BPVZ01000025">
    <property type="protein sequence ID" value="GKV06442.1"/>
    <property type="molecule type" value="Genomic_DNA"/>
</dbReference>
<dbReference type="Proteomes" id="UP001054252">
    <property type="component" value="Unassembled WGS sequence"/>
</dbReference>
<gene>
    <name evidence="2" type="ORF">SLEP1_g18340</name>
</gene>
<evidence type="ECO:0000313" key="2">
    <source>
        <dbReference type="EMBL" id="GKV06442.1"/>
    </source>
</evidence>
<accession>A0AAV5IX36</accession>
<sequence length="126" mass="14022">MSTNLLTFRPVGIRVSAVPGHPAQDSSRRKSSSSANWWAPLFGVSPEPDYIDSEPQEVSRKNRDGEADPEREQKSAGPRFAPGCFTEEKARQLRLLTTETSSFHDAMYHSAIASRLASEFKSRPDL</sequence>
<proteinExistence type="predicted"/>
<organism evidence="2 3">
    <name type="scientific">Rubroshorea leprosula</name>
    <dbReference type="NCBI Taxonomy" id="152421"/>
    <lineage>
        <taxon>Eukaryota</taxon>
        <taxon>Viridiplantae</taxon>
        <taxon>Streptophyta</taxon>
        <taxon>Embryophyta</taxon>
        <taxon>Tracheophyta</taxon>
        <taxon>Spermatophyta</taxon>
        <taxon>Magnoliopsida</taxon>
        <taxon>eudicotyledons</taxon>
        <taxon>Gunneridae</taxon>
        <taxon>Pentapetalae</taxon>
        <taxon>rosids</taxon>
        <taxon>malvids</taxon>
        <taxon>Malvales</taxon>
        <taxon>Dipterocarpaceae</taxon>
        <taxon>Rubroshorea</taxon>
    </lineage>
</organism>
<reference evidence="2 3" key="1">
    <citation type="journal article" date="2021" name="Commun. Biol.">
        <title>The genome of Shorea leprosula (Dipterocarpaceae) highlights the ecological relevance of drought in aseasonal tropical rainforests.</title>
        <authorList>
            <person name="Ng K.K.S."/>
            <person name="Kobayashi M.J."/>
            <person name="Fawcett J.A."/>
            <person name="Hatakeyama M."/>
            <person name="Paape T."/>
            <person name="Ng C.H."/>
            <person name="Ang C.C."/>
            <person name="Tnah L.H."/>
            <person name="Lee C.T."/>
            <person name="Nishiyama T."/>
            <person name="Sese J."/>
            <person name="O'Brien M.J."/>
            <person name="Copetti D."/>
            <person name="Mohd Noor M.I."/>
            <person name="Ong R.C."/>
            <person name="Putra M."/>
            <person name="Sireger I.Z."/>
            <person name="Indrioko S."/>
            <person name="Kosugi Y."/>
            <person name="Izuno A."/>
            <person name="Isagi Y."/>
            <person name="Lee S.L."/>
            <person name="Shimizu K.K."/>
        </authorList>
    </citation>
    <scope>NUCLEOTIDE SEQUENCE [LARGE SCALE GENOMIC DNA]</scope>
    <source>
        <strain evidence="2">214</strain>
    </source>
</reference>
<evidence type="ECO:0000256" key="1">
    <source>
        <dbReference type="SAM" id="MobiDB-lite"/>
    </source>
</evidence>
<protein>
    <submittedName>
        <fullName evidence="2">Uncharacterized protein</fullName>
    </submittedName>
</protein>
<evidence type="ECO:0000313" key="3">
    <source>
        <dbReference type="Proteomes" id="UP001054252"/>
    </source>
</evidence>
<name>A0AAV5IX36_9ROSI</name>
<keyword evidence="3" id="KW-1185">Reference proteome</keyword>
<dbReference type="AlphaFoldDB" id="A0AAV5IX36"/>